<name>A0A6V7QF55_ANACO</name>
<dbReference type="FunFam" id="1.25.70.10:FF:000001">
    <property type="entry name" value="Mitochondrial transcription termination factor-like"/>
    <property type="match status" value="1"/>
</dbReference>
<dbReference type="Pfam" id="PF02536">
    <property type="entry name" value="mTERF"/>
    <property type="match status" value="1"/>
</dbReference>
<gene>
    <name evidence="4" type="ORF">CB5_LOCUS24983</name>
</gene>
<dbReference type="InterPro" id="IPR003690">
    <property type="entry name" value="MTERF"/>
</dbReference>
<protein>
    <submittedName>
        <fullName evidence="4">Uncharacterized protein</fullName>
    </submittedName>
</protein>
<organism evidence="4">
    <name type="scientific">Ananas comosus var. bracteatus</name>
    <name type="common">red pineapple</name>
    <dbReference type="NCBI Taxonomy" id="296719"/>
    <lineage>
        <taxon>Eukaryota</taxon>
        <taxon>Viridiplantae</taxon>
        <taxon>Streptophyta</taxon>
        <taxon>Embryophyta</taxon>
        <taxon>Tracheophyta</taxon>
        <taxon>Spermatophyta</taxon>
        <taxon>Magnoliopsida</taxon>
        <taxon>Liliopsida</taxon>
        <taxon>Poales</taxon>
        <taxon>Bromeliaceae</taxon>
        <taxon>Bromelioideae</taxon>
        <taxon>Ananas</taxon>
    </lineage>
</organism>
<sequence>MAPLLQKLSFLLRTSSSSSHLLRSLLLSTATASKKPQNPYAPESHFMVDYLVSSIGLSRDQAIKASKGLAHLRSPDRPDAVVGFLKRTGLSDAHIKSLISWHPKLLCANTEKTLERRAKELEEGGFSGPLLVQVVRSNPFAFTINGVLQRLQFWKEFVGGDNTVFSKVVRRNRMLINYDIERKVVPNITLLRNYGLSDKDITLVMMRVNGFILRSPISIKHLLKQTEDLGFSPESKMFVQALSVVAMIKSTTLQKKIELFKSFGWSKDEVHKAFRKCPNVLSLAEENVRLKMDFLLGKAGCLPVYIKERPMLLAYSLEKRLVPRHHVMSILKEKGIGKYFSFYSVVGLPEKNFVEKFIRRNEKGMPGLDKVYAAACAGVPGFPTTKDQNIPAVLASMDLMQENFWKDFLRNSGQAIWSQSQFLCF</sequence>
<keyword evidence="2" id="KW-0805">Transcription regulation</keyword>
<evidence type="ECO:0000313" key="4">
    <source>
        <dbReference type="EMBL" id="CAD1841772.1"/>
    </source>
</evidence>
<comment type="similarity">
    <text evidence="1">Belongs to the mTERF family.</text>
</comment>
<dbReference type="Gene3D" id="1.25.70.10">
    <property type="entry name" value="Transcription termination factor 3, mitochondrial"/>
    <property type="match status" value="1"/>
</dbReference>
<keyword evidence="2" id="KW-0806">Transcription termination</keyword>
<dbReference type="AlphaFoldDB" id="A0A6V7QF55"/>
<evidence type="ECO:0000256" key="2">
    <source>
        <dbReference type="ARBA" id="ARBA00022472"/>
    </source>
</evidence>
<evidence type="ECO:0000256" key="1">
    <source>
        <dbReference type="ARBA" id="ARBA00007692"/>
    </source>
</evidence>
<proteinExistence type="inferred from homology"/>
<dbReference type="EMBL" id="LR862135">
    <property type="protein sequence ID" value="CAD1841772.1"/>
    <property type="molecule type" value="Genomic_DNA"/>
</dbReference>
<dbReference type="PANTHER" id="PTHR13068">
    <property type="entry name" value="CGI-12 PROTEIN-RELATED"/>
    <property type="match status" value="1"/>
</dbReference>
<dbReference type="SMART" id="SM00733">
    <property type="entry name" value="Mterf"/>
    <property type="match status" value="5"/>
</dbReference>
<dbReference type="InterPro" id="IPR038538">
    <property type="entry name" value="MTERF_sf"/>
</dbReference>
<dbReference type="GO" id="GO:0003676">
    <property type="term" value="F:nucleic acid binding"/>
    <property type="evidence" value="ECO:0007669"/>
    <property type="project" value="InterPro"/>
</dbReference>
<accession>A0A6V7QF55</accession>
<evidence type="ECO:0000256" key="3">
    <source>
        <dbReference type="ARBA" id="ARBA00022946"/>
    </source>
</evidence>
<reference evidence="4" key="1">
    <citation type="submission" date="2020-07" db="EMBL/GenBank/DDBJ databases">
        <authorList>
            <person name="Lin J."/>
        </authorList>
    </citation>
    <scope>NUCLEOTIDE SEQUENCE</scope>
</reference>
<keyword evidence="3" id="KW-0809">Transit peptide</keyword>
<keyword evidence="2" id="KW-0804">Transcription</keyword>
<dbReference type="PANTHER" id="PTHR13068:SF236">
    <property type="entry name" value="OS02G0749800 PROTEIN"/>
    <property type="match status" value="1"/>
</dbReference>
<dbReference type="GO" id="GO:0006353">
    <property type="term" value="P:DNA-templated transcription termination"/>
    <property type="evidence" value="ECO:0007669"/>
    <property type="project" value="UniProtKB-KW"/>
</dbReference>